<dbReference type="PANTHER" id="PTHR32347">
    <property type="entry name" value="EFFLUX SYSTEM COMPONENT YKNX-RELATED"/>
    <property type="match status" value="1"/>
</dbReference>
<evidence type="ECO:0000313" key="9">
    <source>
        <dbReference type="Proteomes" id="UP000317318"/>
    </source>
</evidence>
<name>A0A517QZ16_9PLAN</name>
<reference evidence="8 9" key="1">
    <citation type="submission" date="2019-02" db="EMBL/GenBank/DDBJ databases">
        <title>Deep-cultivation of Planctomycetes and their phenomic and genomic characterization uncovers novel biology.</title>
        <authorList>
            <person name="Wiegand S."/>
            <person name="Jogler M."/>
            <person name="Boedeker C."/>
            <person name="Pinto D."/>
            <person name="Vollmers J."/>
            <person name="Rivas-Marin E."/>
            <person name="Kohn T."/>
            <person name="Peeters S.H."/>
            <person name="Heuer A."/>
            <person name="Rast P."/>
            <person name="Oberbeckmann S."/>
            <person name="Bunk B."/>
            <person name="Jeske O."/>
            <person name="Meyerdierks A."/>
            <person name="Storesund J.E."/>
            <person name="Kallscheuer N."/>
            <person name="Luecker S."/>
            <person name="Lage O.M."/>
            <person name="Pohl T."/>
            <person name="Merkel B.J."/>
            <person name="Hornburger P."/>
            <person name="Mueller R.-W."/>
            <person name="Bruemmer F."/>
            <person name="Labrenz M."/>
            <person name="Spormann A.M."/>
            <person name="Op den Camp H."/>
            <person name="Overmann J."/>
            <person name="Amann R."/>
            <person name="Jetten M.S.M."/>
            <person name="Mascher T."/>
            <person name="Medema M.H."/>
            <person name="Devos D.P."/>
            <person name="Kaster A.-K."/>
            <person name="Ovreas L."/>
            <person name="Rohde M."/>
            <person name="Galperin M.Y."/>
            <person name="Jogler C."/>
        </authorList>
    </citation>
    <scope>NUCLEOTIDE SEQUENCE [LARGE SCALE GENOMIC DNA]</scope>
    <source>
        <strain evidence="8 9">Pan189</strain>
    </source>
</reference>
<dbReference type="OrthoDB" id="9809068at2"/>
<dbReference type="KEGG" id="svp:Pan189_12590"/>
<dbReference type="Gene3D" id="6.10.140.1990">
    <property type="match status" value="1"/>
</dbReference>
<dbReference type="GO" id="GO:0022857">
    <property type="term" value="F:transmembrane transporter activity"/>
    <property type="evidence" value="ECO:0007669"/>
    <property type="project" value="InterPro"/>
</dbReference>
<dbReference type="AlphaFoldDB" id="A0A517QZ16"/>
<comment type="similarity">
    <text evidence="2">Belongs to the membrane fusion protein (MFP) (TC 8.A.1) family.</text>
</comment>
<keyword evidence="3" id="KW-0175">Coiled coil</keyword>
<dbReference type="Gene3D" id="2.40.30.170">
    <property type="match status" value="1"/>
</dbReference>
<dbReference type="Pfam" id="PF25954">
    <property type="entry name" value="Beta-barrel_RND_2"/>
    <property type="match status" value="1"/>
</dbReference>
<dbReference type="InterPro" id="IPR058792">
    <property type="entry name" value="Beta-barrel_RND_2"/>
</dbReference>
<dbReference type="GO" id="GO:0030313">
    <property type="term" value="C:cell envelope"/>
    <property type="evidence" value="ECO:0007669"/>
    <property type="project" value="UniProtKB-SubCell"/>
</dbReference>
<dbReference type="InterPro" id="IPR050465">
    <property type="entry name" value="UPF0194_transport"/>
</dbReference>
<dbReference type="InterPro" id="IPR058624">
    <property type="entry name" value="MdtA-like_HH"/>
</dbReference>
<sequence length="405" mass="44243">MSDTDRSPEEDVLRTLRKARRWHGSTRLYLLLLIVGICFVSLQAVARWHASAPLQYRTVTVSRGDLEITVNATGTLEPVNSVDIGCEISGSIEEVHVDFNERVEAGDVLITLDTDELEAQVARSRASLAVSQADLRQAEATLLESKQTLARIQHLRERKTLTQQDLDTAIANVARAEASLAGADSQIMVARATLDGDLTKLRKSRVHSPIDGMVLTRAVEPGQTIAATFQTPILLTLAEDLSQMKLLVDIDEADVGTVREGQKATFAIDAYPGENFPARITSLRYAPKRTQDVVTYEAVLEVDNSSLKLRPGMTAVADIVTARAESALLVPNAALRFTPESDTEFEWVTLGNTRDAADGQAVWILRDNKPYRIKVETGRSDGRRTEIISGELSPGTAIIVDTIGS</sequence>
<dbReference type="Pfam" id="PF25917">
    <property type="entry name" value="BSH_RND"/>
    <property type="match status" value="1"/>
</dbReference>
<feature type="domain" description="Multidrug resistance protein MdtA-like barrel-sandwich hybrid" evidence="6">
    <location>
        <begin position="80"/>
        <end position="236"/>
    </location>
</feature>
<dbReference type="PANTHER" id="PTHR32347:SF14">
    <property type="entry name" value="EFFLUX SYSTEM COMPONENT YKNX-RELATED"/>
    <property type="match status" value="1"/>
</dbReference>
<feature type="transmembrane region" description="Helical" evidence="4">
    <location>
        <begin position="28"/>
        <end position="50"/>
    </location>
</feature>
<dbReference type="GO" id="GO:0019898">
    <property type="term" value="C:extrinsic component of membrane"/>
    <property type="evidence" value="ECO:0007669"/>
    <property type="project" value="InterPro"/>
</dbReference>
<evidence type="ECO:0000256" key="1">
    <source>
        <dbReference type="ARBA" id="ARBA00004196"/>
    </source>
</evidence>
<dbReference type="GO" id="GO:1990195">
    <property type="term" value="C:macrolide transmembrane transporter complex"/>
    <property type="evidence" value="ECO:0007669"/>
    <property type="project" value="InterPro"/>
</dbReference>
<dbReference type="FunFam" id="2.40.30.170:FF:000010">
    <property type="entry name" value="Efflux RND transporter periplasmic adaptor subunit"/>
    <property type="match status" value="1"/>
</dbReference>
<feature type="domain" description="CusB-like beta-barrel" evidence="7">
    <location>
        <begin position="248"/>
        <end position="320"/>
    </location>
</feature>
<dbReference type="InterPro" id="IPR058625">
    <property type="entry name" value="MdtA-like_BSH"/>
</dbReference>
<evidence type="ECO:0000259" key="6">
    <source>
        <dbReference type="Pfam" id="PF25917"/>
    </source>
</evidence>
<dbReference type="GO" id="GO:1990961">
    <property type="term" value="P:xenobiotic detoxification by transmembrane export across the plasma membrane"/>
    <property type="evidence" value="ECO:0007669"/>
    <property type="project" value="InterPro"/>
</dbReference>
<gene>
    <name evidence="8" type="primary">macA_1</name>
    <name evidence="8" type="ORF">Pan189_12590</name>
</gene>
<comment type="subcellular location">
    <subcellularLocation>
        <location evidence="1">Cell envelope</location>
    </subcellularLocation>
</comment>
<dbReference type="EMBL" id="CP036268">
    <property type="protein sequence ID" value="QDT36895.1"/>
    <property type="molecule type" value="Genomic_DNA"/>
</dbReference>
<dbReference type="Gene3D" id="2.40.50.100">
    <property type="match status" value="1"/>
</dbReference>
<keyword evidence="9" id="KW-1185">Reference proteome</keyword>
<dbReference type="Pfam" id="PF25876">
    <property type="entry name" value="HH_MFP_RND"/>
    <property type="match status" value="1"/>
</dbReference>
<proteinExistence type="inferred from homology"/>
<keyword evidence="4" id="KW-0812">Transmembrane</keyword>
<protein>
    <submittedName>
        <fullName evidence="8">Macrolide export protein MacA</fullName>
    </submittedName>
</protein>
<evidence type="ECO:0000259" key="7">
    <source>
        <dbReference type="Pfam" id="PF25954"/>
    </source>
</evidence>
<organism evidence="8 9">
    <name type="scientific">Stratiformator vulcanicus</name>
    <dbReference type="NCBI Taxonomy" id="2527980"/>
    <lineage>
        <taxon>Bacteria</taxon>
        <taxon>Pseudomonadati</taxon>
        <taxon>Planctomycetota</taxon>
        <taxon>Planctomycetia</taxon>
        <taxon>Planctomycetales</taxon>
        <taxon>Planctomycetaceae</taxon>
        <taxon>Stratiformator</taxon>
    </lineage>
</organism>
<evidence type="ECO:0000256" key="3">
    <source>
        <dbReference type="ARBA" id="ARBA00023054"/>
    </source>
</evidence>
<evidence type="ECO:0000313" key="8">
    <source>
        <dbReference type="EMBL" id="QDT36895.1"/>
    </source>
</evidence>
<evidence type="ECO:0000256" key="4">
    <source>
        <dbReference type="SAM" id="Phobius"/>
    </source>
</evidence>
<dbReference type="NCBIfam" id="TIGR01730">
    <property type="entry name" value="RND_mfp"/>
    <property type="match status" value="1"/>
</dbReference>
<evidence type="ECO:0000259" key="5">
    <source>
        <dbReference type="Pfam" id="PF25876"/>
    </source>
</evidence>
<keyword evidence="4" id="KW-0472">Membrane</keyword>
<dbReference type="InterPro" id="IPR030190">
    <property type="entry name" value="MacA_alpha-hairpin_sf"/>
</dbReference>
<dbReference type="SUPFAM" id="SSF111369">
    <property type="entry name" value="HlyD-like secretion proteins"/>
    <property type="match status" value="1"/>
</dbReference>
<dbReference type="InterPro" id="IPR006143">
    <property type="entry name" value="RND_pump_MFP"/>
</dbReference>
<dbReference type="Proteomes" id="UP000317318">
    <property type="component" value="Chromosome"/>
</dbReference>
<accession>A0A517QZ16</accession>
<feature type="domain" description="Multidrug resistance protein MdtA-like alpha-helical hairpin" evidence="5">
    <location>
        <begin position="128"/>
        <end position="195"/>
    </location>
</feature>
<keyword evidence="4" id="KW-1133">Transmembrane helix</keyword>
<evidence type="ECO:0000256" key="2">
    <source>
        <dbReference type="ARBA" id="ARBA00009477"/>
    </source>
</evidence>